<feature type="binding site" evidence="6">
    <location>
        <begin position="226"/>
        <end position="229"/>
    </location>
    <ligand>
        <name>substrate</name>
    </ligand>
</feature>
<dbReference type="EMBL" id="KI894028">
    <property type="protein sequence ID" value="OBR87282.1"/>
    <property type="molecule type" value="Genomic_DNA"/>
</dbReference>
<protein>
    <recommendedName>
        <fullName evidence="3">amidase</fullName>
        <ecNumber evidence="3">3.5.1.4</ecNumber>
    </recommendedName>
</protein>
<feature type="active site" description="Charge relay system" evidence="5">
    <location>
        <position position="130"/>
    </location>
</feature>
<evidence type="ECO:0000256" key="3">
    <source>
        <dbReference type="ARBA" id="ARBA00012922"/>
    </source>
</evidence>
<dbReference type="GO" id="GO:0004040">
    <property type="term" value="F:amidase activity"/>
    <property type="evidence" value="ECO:0007669"/>
    <property type="project" value="UniProtKB-EC"/>
</dbReference>
<dbReference type="PIRSF" id="PIRSF001221">
    <property type="entry name" value="Amidase_fungi"/>
    <property type="match status" value="1"/>
</dbReference>
<dbReference type="SUPFAM" id="SSF75304">
    <property type="entry name" value="Amidase signature (AS) enzymes"/>
    <property type="match status" value="1"/>
</dbReference>
<dbReference type="Pfam" id="PF01425">
    <property type="entry name" value="Amidase"/>
    <property type="match status" value="1"/>
</dbReference>
<dbReference type="Gene3D" id="3.90.1300.10">
    <property type="entry name" value="Amidase signature (AS) domain"/>
    <property type="match status" value="1"/>
</dbReference>
<proteinExistence type="inferred from homology"/>
<dbReference type="InterPro" id="IPR023631">
    <property type="entry name" value="Amidase_dom"/>
</dbReference>
<comment type="similarity">
    <text evidence="2">Belongs to the amidase family.</text>
</comment>
<keyword evidence="4" id="KW-0378">Hydrolase</keyword>
<sequence>MTWQETAAQYRAERDKCFPKEYLLEIPPPEDVLDVREVPTLPGVLSPVELEITESLTVTELLDAIKAGKYTSLQVAQAFCHRATIAHQLTNCLTEVFYEKAYAKAKELDEYYSKTGKTIGPLHGLPISLKDQIEVEDTNITMSYVGWIGKKAKHTAVIAELLASQGAVFYCRTNMSQGLWFGEGYNNVFGRTTNPFNRNVTCGGSSGGEGALVGLRGSLLGVGSDIGGSVRIPAAYQALYGVRGSYARIPYCKASNSCEGQEMVRSVLGPLTVSVDGLKTFYKAVLDAKPWEYDPWTPRMPWSETAYNLVDHGEGKKLCFAIMWDDGVVKPCPPYVRALKELKQALLAAGHEVIDWTPYKSAEATELLMRFFTADGGYDIKKQLALSGEPQLGNILQRGATEMSAHELFDLCYRRSAFVKDSLDYWNATVSQTSTGRPVDAIIAPAGGGPPQPHDGHMYIGYTGFCNLSDYTSSILPVTAVDPKVDAKPARTDFYGEKDQQIYEQYDPEFMKGAPCSLQIIGKKYEEEAVIRMTEIADAALKKYRA</sequence>
<organism evidence="8">
    <name type="scientific">Kwoniella dejecticola CBS 10117</name>
    <dbReference type="NCBI Taxonomy" id="1296121"/>
    <lineage>
        <taxon>Eukaryota</taxon>
        <taxon>Fungi</taxon>
        <taxon>Dikarya</taxon>
        <taxon>Basidiomycota</taxon>
        <taxon>Agaricomycotina</taxon>
        <taxon>Tremellomycetes</taxon>
        <taxon>Tremellales</taxon>
        <taxon>Cryptococcaceae</taxon>
        <taxon>Kwoniella</taxon>
    </lineage>
</organism>
<evidence type="ECO:0000313" key="8">
    <source>
        <dbReference type="EMBL" id="OBR87282.1"/>
    </source>
</evidence>
<dbReference type="InterPro" id="IPR020556">
    <property type="entry name" value="Amidase_CS"/>
</dbReference>
<gene>
    <name evidence="8" type="ORF">I303_01484</name>
</gene>
<feature type="active site" description="Acyl-ester intermediate" evidence="5">
    <location>
        <position position="229"/>
    </location>
</feature>
<dbReference type="InterPro" id="IPR036928">
    <property type="entry name" value="AS_sf"/>
</dbReference>
<dbReference type="PANTHER" id="PTHR46072">
    <property type="entry name" value="AMIDASE-RELATED-RELATED"/>
    <property type="match status" value="1"/>
</dbReference>
<evidence type="ECO:0000256" key="5">
    <source>
        <dbReference type="PIRSR" id="PIRSR001221-1"/>
    </source>
</evidence>
<dbReference type="VEuPathDB" id="FungiDB:I303_01484"/>
<evidence type="ECO:0000259" key="7">
    <source>
        <dbReference type="Pfam" id="PF01425"/>
    </source>
</evidence>
<dbReference type="PROSITE" id="PS00571">
    <property type="entry name" value="AMIDASES"/>
    <property type="match status" value="1"/>
</dbReference>
<dbReference type="STRING" id="1296121.A0A1A6AB48"/>
<name>A0A1A6AB48_9TREE</name>
<evidence type="ECO:0000256" key="2">
    <source>
        <dbReference type="ARBA" id="ARBA00009199"/>
    </source>
</evidence>
<comment type="catalytic activity">
    <reaction evidence="1">
        <text>a monocarboxylic acid amide + H2O = a monocarboxylate + NH4(+)</text>
        <dbReference type="Rhea" id="RHEA:12020"/>
        <dbReference type="ChEBI" id="CHEBI:15377"/>
        <dbReference type="ChEBI" id="CHEBI:28938"/>
        <dbReference type="ChEBI" id="CHEBI:35757"/>
        <dbReference type="ChEBI" id="CHEBI:83628"/>
        <dbReference type="EC" id="3.5.1.4"/>
    </reaction>
</comment>
<feature type="binding site" evidence="6">
    <location>
        <position position="179"/>
    </location>
    <ligand>
        <name>substrate</name>
    </ligand>
</feature>
<dbReference type="EC" id="3.5.1.4" evidence="3"/>
<evidence type="ECO:0000256" key="1">
    <source>
        <dbReference type="ARBA" id="ARBA00001311"/>
    </source>
</evidence>
<evidence type="ECO:0000256" key="4">
    <source>
        <dbReference type="ARBA" id="ARBA00022801"/>
    </source>
</evidence>
<feature type="binding site" evidence="6">
    <location>
        <position position="205"/>
    </location>
    <ligand>
        <name>substrate</name>
    </ligand>
</feature>
<feature type="active site" description="Charge relay system" evidence="5">
    <location>
        <position position="205"/>
    </location>
</feature>
<dbReference type="OrthoDB" id="6428749at2759"/>
<evidence type="ECO:0000256" key="6">
    <source>
        <dbReference type="PIRSR" id="PIRSR001221-2"/>
    </source>
</evidence>
<dbReference type="AlphaFoldDB" id="A0A1A6AB48"/>
<feature type="domain" description="Amidase" evidence="7">
    <location>
        <begin position="75"/>
        <end position="530"/>
    </location>
</feature>
<accession>A0A1A6AB48</accession>
<reference evidence="8" key="1">
    <citation type="submission" date="2013-07" db="EMBL/GenBank/DDBJ databases">
        <title>The Genome Sequence of Cryptococcus dejecticola CBS10117.</title>
        <authorList>
            <consortium name="The Broad Institute Genome Sequencing Platform"/>
            <person name="Cuomo C."/>
            <person name="Litvintseva A."/>
            <person name="Chen Y."/>
            <person name="Heitman J."/>
            <person name="Sun S."/>
            <person name="Springer D."/>
            <person name="Dromer F."/>
            <person name="Young S.K."/>
            <person name="Zeng Q."/>
            <person name="Gargeya S."/>
            <person name="Fitzgerald M."/>
            <person name="Abouelleil A."/>
            <person name="Alvarado L."/>
            <person name="Berlin A.M."/>
            <person name="Chapman S.B."/>
            <person name="Dewar J."/>
            <person name="Goldberg J."/>
            <person name="Griggs A."/>
            <person name="Gujja S."/>
            <person name="Hansen M."/>
            <person name="Howarth C."/>
            <person name="Imamovic A."/>
            <person name="Larimer J."/>
            <person name="McCowan C."/>
            <person name="Murphy C."/>
            <person name="Pearson M."/>
            <person name="Priest M."/>
            <person name="Roberts A."/>
            <person name="Saif S."/>
            <person name="Shea T."/>
            <person name="Sykes S."/>
            <person name="Wortman J."/>
            <person name="Nusbaum C."/>
            <person name="Birren B."/>
        </authorList>
    </citation>
    <scope>NUCLEOTIDE SEQUENCE [LARGE SCALE GENOMIC DNA]</scope>
    <source>
        <strain evidence="8">CBS 10117</strain>
    </source>
</reference>